<dbReference type="RefSeq" id="WP_301663110.1">
    <property type="nucleotide sequence ID" value="NZ_VCYH01000002.1"/>
</dbReference>
<protein>
    <submittedName>
        <fullName evidence="1">Uncharacterized protein</fullName>
    </submittedName>
</protein>
<dbReference type="Proteomes" id="UP001168338">
    <property type="component" value="Unassembled WGS sequence"/>
</dbReference>
<evidence type="ECO:0000313" key="2">
    <source>
        <dbReference type="Proteomes" id="UP001168338"/>
    </source>
</evidence>
<reference evidence="1" key="1">
    <citation type="submission" date="2019-05" db="EMBL/GenBank/DDBJ databases">
        <title>Methanoculleus sp. FWC-SCC1, a methanogenic archaeon isolated from deep marine cold seep.</title>
        <authorList>
            <person name="Chen Y.-W."/>
            <person name="Chen S.-C."/>
            <person name="Teng N.-H."/>
            <person name="Lai M.-C."/>
        </authorList>
    </citation>
    <scope>NUCLEOTIDE SEQUENCE</scope>
    <source>
        <strain evidence="1">FWC-SCC1</strain>
    </source>
</reference>
<comment type="caution">
    <text evidence="1">The sequence shown here is derived from an EMBL/GenBank/DDBJ whole genome shotgun (WGS) entry which is preliminary data.</text>
</comment>
<organism evidence="1 2">
    <name type="scientific">Methanoculleus frigidifontis</name>
    <dbReference type="NCBI Taxonomy" id="2584085"/>
    <lineage>
        <taxon>Archaea</taxon>
        <taxon>Methanobacteriati</taxon>
        <taxon>Methanobacteriota</taxon>
        <taxon>Stenosarchaea group</taxon>
        <taxon>Methanomicrobia</taxon>
        <taxon>Methanomicrobiales</taxon>
        <taxon>Methanomicrobiaceae</taxon>
        <taxon>Methanoculleus</taxon>
    </lineage>
</organism>
<name>A0ABT8M7X3_9EURY</name>
<keyword evidence="2" id="KW-1185">Reference proteome</keyword>
<gene>
    <name evidence="1" type="ORF">FGU65_03815</name>
</gene>
<proteinExistence type="predicted"/>
<sequence length="90" mass="10406">MIFEIYEEDLVEAGFDLEEKTYPAAIERDHMLVIGTPGDITVRIFKDGQRYRVEIPVEVVTQIQFEDSTYEHPLPAYIETAEGRISLIFP</sequence>
<accession>A0ABT8M7X3</accession>
<evidence type="ECO:0000313" key="1">
    <source>
        <dbReference type="EMBL" id="MDN7024025.1"/>
    </source>
</evidence>
<dbReference type="EMBL" id="VCYH01000002">
    <property type="protein sequence ID" value="MDN7024025.1"/>
    <property type="molecule type" value="Genomic_DNA"/>
</dbReference>